<accession>A6HSL7</accession>
<dbReference type="Proteomes" id="UP000234681">
    <property type="component" value="Chromosome 7"/>
</dbReference>
<proteinExistence type="predicted"/>
<feature type="compositionally biased region" description="Acidic residues" evidence="1">
    <location>
        <begin position="19"/>
        <end position="29"/>
    </location>
</feature>
<reference evidence="2 3" key="1">
    <citation type="submission" date="2005-09" db="EMBL/GenBank/DDBJ databases">
        <authorList>
            <person name="Mural R.J."/>
            <person name="Li P.W."/>
            <person name="Adams M.D."/>
            <person name="Amanatides P.G."/>
            <person name="Baden-Tillson H."/>
            <person name="Barnstead M."/>
            <person name="Chin S.H."/>
            <person name="Dew I."/>
            <person name="Evans C.A."/>
            <person name="Ferriera S."/>
            <person name="Flanigan M."/>
            <person name="Fosler C."/>
            <person name="Glodek A."/>
            <person name="Gu Z."/>
            <person name="Holt R.A."/>
            <person name="Jennings D."/>
            <person name="Kraft C.L."/>
            <person name="Lu F."/>
            <person name="Nguyen T."/>
            <person name="Nusskern D.R."/>
            <person name="Pfannkoch C.M."/>
            <person name="Sitter C."/>
            <person name="Sutton G.G."/>
            <person name="Venter J.C."/>
            <person name="Wang Z."/>
            <person name="Woodage T."/>
            <person name="Zheng X.H."/>
            <person name="Zhong F."/>
        </authorList>
    </citation>
    <scope>NUCLEOTIDE SEQUENCE [LARGE SCALE GENOMIC DNA]</scope>
    <source>
        <strain>BN</strain>
        <strain evidence="3">Sprague-Dawley</strain>
    </source>
</reference>
<feature type="region of interest" description="Disordered" evidence="1">
    <location>
        <begin position="1"/>
        <end position="42"/>
    </location>
</feature>
<sequence length="86" mass="9436">MLHPAGARQTPETTTLEGVADEGESPEEQLEARPARGQEAGRQSCNLLGSDLQAVPTGSRSVTLRDAEQWRQEEVHLSLQGSIKRW</sequence>
<organism evidence="2 3">
    <name type="scientific">Rattus norvegicus</name>
    <name type="common">Rat</name>
    <dbReference type="NCBI Taxonomy" id="10116"/>
    <lineage>
        <taxon>Eukaryota</taxon>
        <taxon>Metazoa</taxon>
        <taxon>Chordata</taxon>
        <taxon>Craniata</taxon>
        <taxon>Vertebrata</taxon>
        <taxon>Euteleostomi</taxon>
        <taxon>Mammalia</taxon>
        <taxon>Eutheria</taxon>
        <taxon>Euarchontoglires</taxon>
        <taxon>Glires</taxon>
        <taxon>Rodentia</taxon>
        <taxon>Myomorpha</taxon>
        <taxon>Muroidea</taxon>
        <taxon>Muridae</taxon>
        <taxon>Murinae</taxon>
        <taxon>Rattus</taxon>
    </lineage>
</organism>
<dbReference type="AlphaFoldDB" id="A6HSL7"/>
<evidence type="ECO:0000313" key="2">
    <source>
        <dbReference type="EMBL" id="EDM15854.1"/>
    </source>
</evidence>
<evidence type="ECO:0000256" key="1">
    <source>
        <dbReference type="SAM" id="MobiDB-lite"/>
    </source>
</evidence>
<protein>
    <submittedName>
        <fullName evidence="2">RCG60140</fullName>
    </submittedName>
</protein>
<name>A6HSL7_RAT</name>
<evidence type="ECO:0000313" key="3">
    <source>
        <dbReference type="Proteomes" id="UP000234681"/>
    </source>
</evidence>
<gene>
    <name evidence="2" type="ORF">rCG_60140</name>
</gene>
<dbReference type="EMBL" id="CH473950">
    <property type="protein sequence ID" value="EDM15854.1"/>
    <property type="molecule type" value="Genomic_DNA"/>
</dbReference>